<dbReference type="InterPro" id="IPR004776">
    <property type="entry name" value="Mem_transp_PIN-like"/>
</dbReference>
<feature type="transmembrane region" description="Helical" evidence="7">
    <location>
        <begin position="214"/>
        <end position="233"/>
    </location>
</feature>
<proteinExistence type="predicted"/>
<evidence type="ECO:0000256" key="2">
    <source>
        <dbReference type="ARBA" id="ARBA00022448"/>
    </source>
</evidence>
<dbReference type="RefSeq" id="WP_095503462.1">
    <property type="nucleotide sequence ID" value="NZ_WJXO01000001.1"/>
</dbReference>
<dbReference type="GO" id="GO:0055085">
    <property type="term" value="P:transmembrane transport"/>
    <property type="evidence" value="ECO:0007669"/>
    <property type="project" value="InterPro"/>
</dbReference>
<evidence type="ECO:0000256" key="5">
    <source>
        <dbReference type="ARBA" id="ARBA00022989"/>
    </source>
</evidence>
<feature type="transmembrane region" description="Helical" evidence="7">
    <location>
        <begin position="82"/>
        <end position="100"/>
    </location>
</feature>
<evidence type="ECO:0000313" key="9">
    <source>
        <dbReference type="Proteomes" id="UP000486297"/>
    </source>
</evidence>
<keyword evidence="3" id="KW-1003">Cell membrane</keyword>
<protein>
    <submittedName>
        <fullName evidence="8">AEC family transporter</fullName>
    </submittedName>
</protein>
<evidence type="ECO:0000256" key="6">
    <source>
        <dbReference type="ARBA" id="ARBA00023136"/>
    </source>
</evidence>
<dbReference type="PANTHER" id="PTHR36838:SF3">
    <property type="entry name" value="TRANSPORTER AUXIN EFFLUX CARRIER EC FAMILY"/>
    <property type="match status" value="1"/>
</dbReference>
<evidence type="ECO:0000256" key="4">
    <source>
        <dbReference type="ARBA" id="ARBA00022692"/>
    </source>
</evidence>
<keyword evidence="4 7" id="KW-0812">Transmembrane</keyword>
<dbReference type="EMBL" id="WJXO01000001">
    <property type="protein sequence ID" value="MRN39143.1"/>
    <property type="molecule type" value="Genomic_DNA"/>
</dbReference>
<feature type="transmembrane region" description="Helical" evidence="7">
    <location>
        <begin position="245"/>
        <end position="266"/>
    </location>
</feature>
<dbReference type="PANTHER" id="PTHR36838">
    <property type="entry name" value="AUXIN EFFLUX CARRIER FAMILY PROTEIN"/>
    <property type="match status" value="1"/>
</dbReference>
<sequence length="324" mass="35811">MGILQKSQYLIPPTWINYVRHFYHYRPRFLMIAIGYGAMRQQIFSREQLDGLGKFVIKIGMPMMVFNAIATRPIADVFKPEYFYGYTLASGLLFFISWYATKKRGLDPKLAALNGLAVGMSNSGFVGYPLLLMAIGLAAGVYFAMNVLTENLLILPLMFIFLDLAKGGQTNYWALFTRIGKGLLTNPIIISMPIGLIFAFGWLPLPAFMDKLSAMLATATSPLALFMIGGNLYGMSIRGNVKDMAWVTFGKLALCPLVVFACLWLMGADKDMLFAGVLFATTPMASLYALFGGIHGFVKETSGAMLMATLLSIIPISLVLMWHH</sequence>
<evidence type="ECO:0000256" key="1">
    <source>
        <dbReference type="ARBA" id="ARBA00004141"/>
    </source>
</evidence>
<dbReference type="GO" id="GO:0016020">
    <property type="term" value="C:membrane"/>
    <property type="evidence" value="ECO:0007669"/>
    <property type="project" value="UniProtKB-SubCell"/>
</dbReference>
<feature type="transmembrane region" description="Helical" evidence="7">
    <location>
        <begin position="141"/>
        <end position="162"/>
    </location>
</feature>
<reference evidence="8" key="1">
    <citation type="journal article" name="Emerg. Infect. Dis.">
        <title>Two cases of a newly characterized neisseria species.</title>
        <authorList>
            <person name="Mustapha M."/>
            <person name="Lemos A.P.S."/>
            <person name="Harrison L.H."/>
            <person name="Vantyne D."/>
            <person name="Sacchi C.T."/>
        </authorList>
    </citation>
    <scope>NUCLEOTIDE SEQUENCE</scope>
    <source>
        <strain evidence="8">N.95.16</strain>
    </source>
</reference>
<comment type="subcellular location">
    <subcellularLocation>
        <location evidence="1">Membrane</location>
        <topology evidence="1">Multi-pass membrane protein</topology>
    </subcellularLocation>
</comment>
<keyword evidence="2" id="KW-0813">Transport</keyword>
<dbReference type="Proteomes" id="UP000486297">
    <property type="component" value="Unassembled WGS sequence"/>
</dbReference>
<keyword evidence="6 7" id="KW-0472">Membrane</keyword>
<keyword evidence="9" id="KW-1185">Reference proteome</keyword>
<evidence type="ECO:0000256" key="3">
    <source>
        <dbReference type="ARBA" id="ARBA00022475"/>
    </source>
</evidence>
<organism evidence="8 9">
    <name type="scientific">Neisseria brasiliensis</name>
    <dbReference type="NCBI Taxonomy" id="2666100"/>
    <lineage>
        <taxon>Bacteria</taxon>
        <taxon>Pseudomonadati</taxon>
        <taxon>Pseudomonadota</taxon>
        <taxon>Betaproteobacteria</taxon>
        <taxon>Neisseriales</taxon>
        <taxon>Neisseriaceae</taxon>
        <taxon>Neisseria</taxon>
    </lineage>
</organism>
<keyword evidence="5 7" id="KW-1133">Transmembrane helix</keyword>
<dbReference type="Pfam" id="PF03547">
    <property type="entry name" value="Mem_trans"/>
    <property type="match status" value="1"/>
</dbReference>
<evidence type="ECO:0000256" key="7">
    <source>
        <dbReference type="SAM" id="Phobius"/>
    </source>
</evidence>
<feature type="transmembrane region" description="Helical" evidence="7">
    <location>
        <begin position="112"/>
        <end position="135"/>
    </location>
</feature>
<dbReference type="AlphaFoldDB" id="A0A7X2H035"/>
<feature type="transmembrane region" description="Helical" evidence="7">
    <location>
        <begin position="303"/>
        <end position="322"/>
    </location>
</feature>
<comment type="caution">
    <text evidence="8">The sequence shown here is derived from an EMBL/GenBank/DDBJ whole genome shotgun (WGS) entry which is preliminary data.</text>
</comment>
<accession>A0A7X2H035</accession>
<evidence type="ECO:0000313" key="8">
    <source>
        <dbReference type="EMBL" id="MRN39143.1"/>
    </source>
</evidence>
<feature type="transmembrane region" description="Helical" evidence="7">
    <location>
        <begin position="272"/>
        <end position="291"/>
    </location>
</feature>
<feature type="transmembrane region" description="Helical" evidence="7">
    <location>
        <begin position="183"/>
        <end position="202"/>
    </location>
</feature>
<gene>
    <name evidence="8" type="ORF">GJU80_11820</name>
</gene>
<name>A0A7X2H035_9NEIS</name>